<keyword evidence="9" id="KW-1185">Reference proteome</keyword>
<dbReference type="SMART" id="SM00320">
    <property type="entry name" value="WD40"/>
    <property type="match status" value="2"/>
</dbReference>
<evidence type="ECO:0000259" key="7">
    <source>
        <dbReference type="Pfam" id="PF08314"/>
    </source>
</evidence>
<dbReference type="InterPro" id="IPR015943">
    <property type="entry name" value="WD40/YVTN_repeat-like_dom_sf"/>
</dbReference>
<keyword evidence="2" id="KW-0813">Transport</keyword>
<keyword evidence="3" id="KW-0256">Endoplasmic reticulum</keyword>
<dbReference type="GO" id="GO:0000149">
    <property type="term" value="F:SNARE binding"/>
    <property type="evidence" value="ECO:0007669"/>
    <property type="project" value="TreeGrafter"/>
</dbReference>
<keyword evidence="5" id="KW-0853">WD repeat</keyword>
<evidence type="ECO:0000256" key="3">
    <source>
        <dbReference type="ARBA" id="ARBA00022824"/>
    </source>
</evidence>
<feature type="domain" description="Sec39" evidence="7">
    <location>
        <begin position="806"/>
        <end position="1496"/>
    </location>
</feature>
<name>A0AAD5TMG0_9FUNG</name>
<feature type="compositionally biased region" description="Polar residues" evidence="6">
    <location>
        <begin position="2327"/>
        <end position="2342"/>
    </location>
</feature>
<feature type="region of interest" description="Disordered" evidence="6">
    <location>
        <begin position="2396"/>
        <end position="2482"/>
    </location>
</feature>
<dbReference type="PANTHER" id="PTHR15922">
    <property type="entry name" value="NEUROBLASTOMA-AMPLIFIED SEQUENCE"/>
    <property type="match status" value="1"/>
</dbReference>
<dbReference type="GO" id="GO:0070939">
    <property type="term" value="C:Dsl1/NZR complex"/>
    <property type="evidence" value="ECO:0007669"/>
    <property type="project" value="TreeGrafter"/>
</dbReference>
<dbReference type="EMBL" id="JADGJQ010000014">
    <property type="protein sequence ID" value="KAJ3180973.1"/>
    <property type="molecule type" value="Genomic_DNA"/>
</dbReference>
<comment type="caution">
    <text evidence="8">The sequence shown here is derived from an EMBL/GenBank/DDBJ whole genome shotgun (WGS) entry which is preliminary data.</text>
</comment>
<sequence>MDTSAGQRHDATLYELFSAGKWQSEQRNGLPAGASSKDTNGVKSYASVPQRVLRTLAARLVRTLDGLVVSPSVPPALVQLLPLVRPSWSLSPSPCGSFLAVLQEDRIDIRSRACGFEVAASAPLHPDGFPSWRRIAWSPNSEILAVSASNGRIQLLRVDGVLLCAISPKTKAGGSGGSSTVLPTRPVQVDWEALGEGGRNDSVGFIDPISVLFFVDPARDSKTGTLLTYDGHSYTHELLTITYDGILRSYLIHSGKLHSALPARTTTSYVPLMHARRPSSPGLVMLRESQALAGRITFYHKFSFHHWHTCVCSAALDDDRGMLLISGRAVTTARPKQASEEGDPRNLISEWKLVQEKPHYQMKGAEFLETTPSTQMDEDEPTSVWQNLRKVLSVDTVLLSIQPSRRKLYLDTIHCIALSPDGRRLLTLDCNGTLKLWDSERLDMIRQWTTEELRQQLNLAHESNSNVSGQSSRAISPSMTATLISAGWWSDHSVQLAFADGYVAMAELATMRRIAGLEISRFRNMPEVTSFPGDRVLVLECETAPIRMRLRDGVYIPLRTQDGEETSPHESLALVSPRSFLATMLSYASRPLRLFTDTILWHWEDDSSPTQQTVTVIKRQFELHCFLKTTPFEAMQRKIAMADYEAATKLALEHDLSKDDIYKAQWLASEVTEETVSDYLSNIKDRLWVMRTCVERVPSNVKATYLLLRYGLKQTDRITLEDVEKEIEDALTDSGSPVERRNNADSADMSVASLCVFRTRLLKYLNRLETHRAIYGASFDPDSESAPTTFANHFEWFRDSDLVNEAIDLALNENYSALETLFTRHGKDILPYRLSILNFIPETADPTLYKQLLPKINVATDREIEWLVIPWKRADWTETESVQDFVQLLVEGDGDDQEEEEGGLQLHNYPASSSEVTAWYTARACEMEASSGQADMSLDLVRLGQRNNVRGLENLHEDLVTLSTLLYECYDPTSKDVAELSLESLRCRSPSEVLQLFIAQSTAKTIAYDLRTYVLHYLARLSDTRARSEGHDPTGQPSEDAMELLYDWVISISATQLDWCAEIFEASMSSSEAGPRIIKKARIADLVVKCAYNCVRTDQWDVYARLASCLAARLHRAPSAGTASPKRKKAAVSAWESADLDWLDDELASNYQSSDSNITAHRLLVHIESAQILDRYGLAKSLVWLAQADTDAAMQRQLMLLLARQSTGDDDLPPGDEFRFQNEDEWSGLLDHMLRLHEIGILGLIPKKDIYVEFVAVILNGGMFDLAKSILRPERSLPPLLPDVAEKLVINAASEFYDNADSGDMTQGLLKKARDCLLVLPASPDLQAEIDFIQATHQLTVRYNGVSDNGEPILPIQIRLHKNRLHFIEQVLERDPSAHRSREALLGVTRKLLREQYTASQKCLAQALIALAALRDGDWDAAYNMCAELIASTEDPAAPHGAEVVDAICDICLKLGTATVSDDLGKRINMVGHALVRCPASKMSTTLALWSSLESEKIAIDTLTAAGVRTYDEILAQVGRTESASGRWEFDIDKAIDEVERLALAYDDVEDSQANNDTNQGLARPSFYSRLDAWNDLATKTDGEDESGPFVRVALQSLLRLTEAAAVAIDNDVGLERPHYNDLDFVPLDLAGLMFKRDAMLAVGYLLSASEGNSAEQFFRDLPSSPTIELLACYYYLLRGLQDMVLAENPEAVDKLHSCAPGEIVGRIADLAQHCDARLPVSESAKAAITLAARHAQQSRAKEEEHKLRALYDQTSVDITQFETNAEYRTNVVLRMAETMEENALTKCFTLADQVQIPESKVLTTHILWAFEGCDDLQALQGDISWLSARIAAHPSDVVETLLKAHKHIDGKAHGKHVELYTLMLGLLPTVNKAMIESVEARRSILQALDRFPVLRTIDLSSILKSRTKGADHFLAEIGRVRLQSLTELQHFARLLPKILSVEAIPALREEPYQHSLDIGEVISHIHAKYATDLMPSVPWEYLEEQKVAALVSEIMVMLDPLLPKDLLALTLSMTVSESAIGIPAAFRRDLAARAQLVASRHGGGSENIDRHLSMVVDISEIVDETSGEVMAPERVQQFDLSYGQPPKQFASIAMRMIISATAPPIVYKLCQVLCAAFPDHESLFDPPIMYQETALAIMGTPSDPAFEGVFRRGLDSPAAALERILAVVIPLASVSVPRRQAIQQPDSEPKQPPATTQALLPKEELVDEDDGSGWDIGFDELSSPERLANNAVAAPPPIIIESAAAAHLPSKPQPSSTSLPTLTIDAAIDKEGGWDIDSLSPVKSDAEEGSGWDIGLDDLGSPIRPHAPPLDAPPLSLDSTLAASLHPQTAASMHSLSSPAETTDDGEGWDIGGLSPVKSEAAHDSMWDIPDVDYLVLEPPAVPSLQVDIPDRPQALAVPSSQAEEDQEGWGLDLDIDSDHKNADESPVAPVPAENKPLPLPEIHTGATSHPGARTSSAALTPASREHSQKPAIPPFETSMGQVSEGLRNCLNKVVEEPGRFAPDFGMQMFGLLQKYFAIPEVDARKLQSSKVALIIKGAWNLEARNNDLETQEGRQELLQTLLAHTRTPAQAQSLVAVLAEWLPVPQTPASSSVCPVPAYLQVFWKALLCWMIEHEAFEMVVLVRVEFSAYEILDVKAEDIILQTLEDMQQDAERFKHGLLTSHPRILRDTITALHDTLASSAPSPSSPQHSQHLLSPLHALEADRLLHILICARGLATVIAGTSLWRAVRDTLTALDDTQEPPAHHLLRNRVVAELTAGGFASAAAGLRYGAGSPFGGTGDRADSGMLGRIWGFASGSRTQRVITEAEKRTEEKIISRFCAQD</sequence>
<evidence type="ECO:0000256" key="5">
    <source>
        <dbReference type="PROSITE-ProRule" id="PRU00221"/>
    </source>
</evidence>
<accession>A0AAD5TMG0</accession>
<dbReference type="SUPFAM" id="SSF50998">
    <property type="entry name" value="Quinoprotein alcohol dehydrogenase-like"/>
    <property type="match status" value="1"/>
</dbReference>
<dbReference type="Pfam" id="PF08314">
    <property type="entry name" value="Sec39"/>
    <property type="match status" value="1"/>
</dbReference>
<evidence type="ECO:0000256" key="4">
    <source>
        <dbReference type="ARBA" id="ARBA00022927"/>
    </source>
</evidence>
<gene>
    <name evidence="8" type="ORF">HDU87_001621</name>
</gene>
<dbReference type="Proteomes" id="UP001212152">
    <property type="component" value="Unassembled WGS sequence"/>
</dbReference>
<evidence type="ECO:0000256" key="2">
    <source>
        <dbReference type="ARBA" id="ARBA00022448"/>
    </source>
</evidence>
<keyword evidence="4" id="KW-0653">Protein transport</keyword>
<dbReference type="InterPro" id="IPR013244">
    <property type="entry name" value="Sec39_domain"/>
</dbReference>
<evidence type="ECO:0000256" key="6">
    <source>
        <dbReference type="SAM" id="MobiDB-lite"/>
    </source>
</evidence>
<dbReference type="PROSITE" id="PS50082">
    <property type="entry name" value="WD_REPEATS_2"/>
    <property type="match status" value="1"/>
</dbReference>
<feature type="repeat" description="WD" evidence="5">
    <location>
        <begin position="406"/>
        <end position="447"/>
    </location>
</feature>
<dbReference type="PANTHER" id="PTHR15922:SF2">
    <property type="entry name" value="NBAS SUBUNIT OF NRZ TETHERING COMPLEX"/>
    <property type="match status" value="1"/>
</dbReference>
<feature type="region of interest" description="Disordered" evidence="6">
    <location>
        <begin position="2280"/>
        <end position="2361"/>
    </location>
</feature>
<comment type="subcellular location">
    <subcellularLocation>
        <location evidence="1">Endoplasmic reticulum</location>
    </subcellularLocation>
</comment>
<dbReference type="GO" id="GO:0015031">
    <property type="term" value="P:protein transport"/>
    <property type="evidence" value="ECO:0007669"/>
    <property type="project" value="UniProtKB-KW"/>
</dbReference>
<dbReference type="Gene3D" id="2.130.10.10">
    <property type="entry name" value="YVTN repeat-like/Quinoprotein amine dehydrogenase"/>
    <property type="match status" value="1"/>
</dbReference>
<evidence type="ECO:0000313" key="8">
    <source>
        <dbReference type="EMBL" id="KAJ3180973.1"/>
    </source>
</evidence>
<evidence type="ECO:0000256" key="1">
    <source>
        <dbReference type="ARBA" id="ARBA00004240"/>
    </source>
</evidence>
<dbReference type="GO" id="GO:0006890">
    <property type="term" value="P:retrograde vesicle-mediated transport, Golgi to endoplasmic reticulum"/>
    <property type="evidence" value="ECO:0007669"/>
    <property type="project" value="InterPro"/>
</dbReference>
<proteinExistence type="predicted"/>
<evidence type="ECO:0000313" key="9">
    <source>
        <dbReference type="Proteomes" id="UP001212152"/>
    </source>
</evidence>
<reference evidence="8" key="1">
    <citation type="submission" date="2020-05" db="EMBL/GenBank/DDBJ databases">
        <title>Phylogenomic resolution of chytrid fungi.</title>
        <authorList>
            <person name="Stajich J.E."/>
            <person name="Amses K."/>
            <person name="Simmons R."/>
            <person name="Seto K."/>
            <person name="Myers J."/>
            <person name="Bonds A."/>
            <person name="Quandt C.A."/>
            <person name="Barry K."/>
            <person name="Liu P."/>
            <person name="Grigoriev I."/>
            <person name="Longcore J.E."/>
            <person name="James T.Y."/>
        </authorList>
    </citation>
    <scope>NUCLEOTIDE SEQUENCE</scope>
    <source>
        <strain evidence="8">JEL0379</strain>
    </source>
</reference>
<dbReference type="InterPro" id="IPR001680">
    <property type="entry name" value="WD40_rpt"/>
</dbReference>
<dbReference type="InterPro" id="IPR011047">
    <property type="entry name" value="Quinoprotein_ADH-like_sf"/>
</dbReference>
<protein>
    <recommendedName>
        <fullName evidence="7">Sec39 domain-containing protein</fullName>
    </recommendedName>
</protein>
<organism evidence="8 9">
    <name type="scientific">Geranomyces variabilis</name>
    <dbReference type="NCBI Taxonomy" id="109894"/>
    <lineage>
        <taxon>Eukaryota</taxon>
        <taxon>Fungi</taxon>
        <taxon>Fungi incertae sedis</taxon>
        <taxon>Chytridiomycota</taxon>
        <taxon>Chytridiomycota incertae sedis</taxon>
        <taxon>Chytridiomycetes</taxon>
        <taxon>Spizellomycetales</taxon>
        <taxon>Powellomycetaceae</taxon>
        <taxon>Geranomyces</taxon>
    </lineage>
</organism>